<keyword evidence="1" id="KW-0472">Membrane</keyword>
<dbReference type="AlphaFoldDB" id="A0A150Y1F3"/>
<dbReference type="STRING" id="1914963.AWW67_01545"/>
<sequence>MIIYSIKKLENDLQARTLSQKHVFIYFIVRVVLIGLGSLNFSGDELIDPWMTNLAVLLELMITVGFTLHLFNLCKEANQAERFWEYYFSIGFVIGVRLLVIGLILIIPVSVFILLLIPDFMNDFGYIFELGFTAIVLFVYYLMFINSLNRVLEDTPVD</sequence>
<feature type="transmembrane region" description="Helical" evidence="1">
    <location>
        <begin position="23"/>
        <end position="42"/>
    </location>
</feature>
<feature type="transmembrane region" description="Helical" evidence="1">
    <location>
        <begin position="86"/>
        <end position="118"/>
    </location>
</feature>
<evidence type="ECO:0000256" key="1">
    <source>
        <dbReference type="SAM" id="Phobius"/>
    </source>
</evidence>
<feature type="transmembrane region" description="Helical" evidence="1">
    <location>
        <begin position="124"/>
        <end position="143"/>
    </location>
</feature>
<accession>A0A150Y1F3</accession>
<name>A0A150Y1F3_9BACT</name>
<gene>
    <name evidence="2" type="ORF">AWW67_01545</name>
</gene>
<organism evidence="2 3">
    <name type="scientific">Roseivirga seohaensis</name>
    <dbReference type="NCBI Taxonomy" id="1914963"/>
    <lineage>
        <taxon>Bacteria</taxon>
        <taxon>Pseudomonadati</taxon>
        <taxon>Bacteroidota</taxon>
        <taxon>Cytophagia</taxon>
        <taxon>Cytophagales</taxon>
        <taxon>Roseivirgaceae</taxon>
        <taxon>Roseivirga</taxon>
    </lineage>
</organism>
<keyword evidence="1" id="KW-0812">Transmembrane</keyword>
<evidence type="ECO:0000313" key="2">
    <source>
        <dbReference type="EMBL" id="KYG84756.1"/>
    </source>
</evidence>
<reference evidence="2 3" key="1">
    <citation type="submission" date="2016-01" db="EMBL/GenBank/DDBJ databases">
        <title>Genome sequencing of Roseivirga seohaensis SW-152.</title>
        <authorList>
            <person name="Selvaratnam C."/>
            <person name="Thevarajoo S."/>
            <person name="Goh K.M."/>
            <person name="Ee R."/>
            <person name="Chan K.-G."/>
            <person name="Chong C.S."/>
        </authorList>
    </citation>
    <scope>NUCLEOTIDE SEQUENCE [LARGE SCALE GENOMIC DNA]</scope>
    <source>
        <strain evidence="2 3">SW-152</strain>
    </source>
</reference>
<evidence type="ECO:0000313" key="3">
    <source>
        <dbReference type="Proteomes" id="UP000075663"/>
    </source>
</evidence>
<feature type="transmembrane region" description="Helical" evidence="1">
    <location>
        <begin position="54"/>
        <end position="74"/>
    </location>
</feature>
<keyword evidence="1" id="KW-1133">Transmembrane helix</keyword>
<dbReference type="Proteomes" id="UP000075663">
    <property type="component" value="Unassembled WGS sequence"/>
</dbReference>
<protein>
    <submittedName>
        <fullName evidence="2">Uncharacterized protein</fullName>
    </submittedName>
</protein>
<dbReference type="RefSeq" id="WP_062300641.1">
    <property type="nucleotide sequence ID" value="NZ_LRPB01000012.1"/>
</dbReference>
<comment type="caution">
    <text evidence="2">The sequence shown here is derived from an EMBL/GenBank/DDBJ whole genome shotgun (WGS) entry which is preliminary data.</text>
</comment>
<dbReference type="EMBL" id="LRPB01000012">
    <property type="protein sequence ID" value="KYG84756.1"/>
    <property type="molecule type" value="Genomic_DNA"/>
</dbReference>
<proteinExistence type="predicted"/>